<comment type="catalytic activity">
    <reaction evidence="6 7 8">
        <text>alpha-D-glucose 6-phosphate = beta-D-fructose 6-phosphate</text>
        <dbReference type="Rhea" id="RHEA:11816"/>
        <dbReference type="ChEBI" id="CHEBI:57634"/>
        <dbReference type="ChEBI" id="CHEBI:58225"/>
        <dbReference type="EC" id="5.3.1.9"/>
    </reaction>
</comment>
<evidence type="ECO:0000256" key="5">
    <source>
        <dbReference type="ARBA" id="ARBA00023235"/>
    </source>
</evidence>
<keyword evidence="3 7" id="KW-0312">Gluconeogenesis</keyword>
<evidence type="ECO:0000313" key="10">
    <source>
        <dbReference type="Proteomes" id="UP001479933"/>
    </source>
</evidence>
<proteinExistence type="inferred from homology"/>
<evidence type="ECO:0000313" key="9">
    <source>
        <dbReference type="EMBL" id="WYY08438.1"/>
    </source>
</evidence>
<reference evidence="9 10" key="1">
    <citation type="journal article" date="2023" name="Virus Evol.">
        <title>Computational host range prediction-The good, the bad, and the ugly.</title>
        <authorList>
            <person name="Howell A.A."/>
            <person name="Versoza C.J."/>
            <person name="Pfeifer S.P."/>
        </authorList>
    </citation>
    <scope>NUCLEOTIDE SEQUENCE [LARGE SCALE GENOMIC DNA]</scope>
    <source>
        <strain evidence="9 10">1610/1b</strain>
    </source>
</reference>
<dbReference type="CDD" id="cd05015">
    <property type="entry name" value="SIS_PGI_1"/>
    <property type="match status" value="1"/>
</dbReference>
<evidence type="ECO:0000256" key="6">
    <source>
        <dbReference type="ARBA" id="ARBA00029321"/>
    </source>
</evidence>
<dbReference type="PRINTS" id="PR00662">
    <property type="entry name" value="G6PISOMERASE"/>
</dbReference>
<dbReference type="InterPro" id="IPR018189">
    <property type="entry name" value="Phosphoglucose_isomerase_CS"/>
</dbReference>
<dbReference type="InterPro" id="IPR001672">
    <property type="entry name" value="G6P_Isomerase"/>
</dbReference>
<evidence type="ECO:0000256" key="4">
    <source>
        <dbReference type="ARBA" id="ARBA00023152"/>
    </source>
</evidence>
<dbReference type="SUPFAM" id="SSF53697">
    <property type="entry name" value="SIS domain"/>
    <property type="match status" value="1"/>
</dbReference>
<dbReference type="Gene3D" id="1.10.1390.10">
    <property type="match status" value="1"/>
</dbReference>
<dbReference type="PANTHER" id="PTHR11469">
    <property type="entry name" value="GLUCOSE-6-PHOSPHATE ISOMERASE"/>
    <property type="match status" value="1"/>
</dbReference>
<organism evidence="9 10">
    <name type="scientific">Gordonia hydrophobica</name>
    <dbReference type="NCBI Taxonomy" id="40516"/>
    <lineage>
        <taxon>Bacteria</taxon>
        <taxon>Bacillati</taxon>
        <taxon>Actinomycetota</taxon>
        <taxon>Actinomycetes</taxon>
        <taxon>Mycobacteriales</taxon>
        <taxon>Gordoniaceae</taxon>
        <taxon>Gordonia</taxon>
    </lineage>
</organism>
<accession>A0ABZ2U4D6</accession>
<comment type="function">
    <text evidence="7">Catalyzes the reversible isomerization of glucose-6-phosphate to fructose-6-phosphate.</text>
</comment>
<evidence type="ECO:0000256" key="2">
    <source>
        <dbReference type="ARBA" id="ARBA00006604"/>
    </source>
</evidence>
<dbReference type="InterPro" id="IPR035482">
    <property type="entry name" value="SIS_PGI_2"/>
</dbReference>
<name>A0ABZ2U4D6_9ACTN</name>
<evidence type="ECO:0000256" key="1">
    <source>
        <dbReference type="ARBA" id="ARBA00004926"/>
    </source>
</evidence>
<evidence type="ECO:0000256" key="8">
    <source>
        <dbReference type="RuleBase" id="RU000612"/>
    </source>
</evidence>
<dbReference type="InterPro" id="IPR023096">
    <property type="entry name" value="G6P_Isomerase_C"/>
</dbReference>
<feature type="active site" description="Proton donor" evidence="7">
    <location>
        <position position="362"/>
    </location>
</feature>
<protein>
    <recommendedName>
        <fullName evidence="7">Glucose-6-phosphate isomerase</fullName>
        <shortName evidence="7">GPI</shortName>
        <ecNumber evidence="7">5.3.1.9</ecNumber>
    </recommendedName>
    <alternativeName>
        <fullName evidence="7">Phosphoglucose isomerase</fullName>
        <shortName evidence="7">PGI</shortName>
    </alternativeName>
    <alternativeName>
        <fullName evidence="7">Phosphohexose isomerase</fullName>
        <shortName evidence="7">PHI</shortName>
    </alternativeName>
</protein>
<dbReference type="NCBIfam" id="NF001211">
    <property type="entry name" value="PRK00179.1"/>
    <property type="match status" value="1"/>
</dbReference>
<keyword evidence="7" id="KW-0963">Cytoplasm</keyword>
<dbReference type="RefSeq" id="WP_066168967.1">
    <property type="nucleotide sequence ID" value="NZ_CP136137.1"/>
</dbReference>
<dbReference type="InterPro" id="IPR046348">
    <property type="entry name" value="SIS_dom_sf"/>
</dbReference>
<keyword evidence="10" id="KW-1185">Reference proteome</keyword>
<evidence type="ECO:0000256" key="3">
    <source>
        <dbReference type="ARBA" id="ARBA00022432"/>
    </source>
</evidence>
<dbReference type="HAMAP" id="MF_00473">
    <property type="entry name" value="G6P_isomerase"/>
    <property type="match status" value="1"/>
</dbReference>
<dbReference type="PROSITE" id="PS51463">
    <property type="entry name" value="P_GLUCOSE_ISOMERASE_3"/>
    <property type="match status" value="1"/>
</dbReference>
<comment type="pathway">
    <text evidence="1 7 8">Carbohydrate degradation; glycolysis; D-glyceraldehyde 3-phosphate and glycerone phosphate from D-glucose: step 2/4.</text>
</comment>
<dbReference type="EMBL" id="CP136137">
    <property type="protein sequence ID" value="WYY08438.1"/>
    <property type="molecule type" value="Genomic_DNA"/>
</dbReference>
<gene>
    <name evidence="7 9" type="primary">pgi</name>
    <name evidence="9" type="ORF">RVF87_05015</name>
</gene>
<dbReference type="InterPro" id="IPR035476">
    <property type="entry name" value="SIS_PGI_1"/>
</dbReference>
<dbReference type="Proteomes" id="UP001479933">
    <property type="component" value="Chromosome"/>
</dbReference>
<comment type="similarity">
    <text evidence="2 7 8">Belongs to the GPI family.</text>
</comment>
<dbReference type="PANTHER" id="PTHR11469:SF1">
    <property type="entry name" value="GLUCOSE-6-PHOSPHATE ISOMERASE"/>
    <property type="match status" value="1"/>
</dbReference>
<evidence type="ECO:0000256" key="7">
    <source>
        <dbReference type="HAMAP-Rule" id="MF_00473"/>
    </source>
</evidence>
<keyword evidence="4 7" id="KW-0324">Glycolysis</keyword>
<feature type="active site" evidence="7">
    <location>
        <position position="393"/>
    </location>
</feature>
<feature type="active site" evidence="7">
    <location>
        <position position="513"/>
    </location>
</feature>
<sequence>MSIDNHEFRTDRTSGQRWHALRAHHQSIDGTHLRDLFAADPDRGTAMAIESDGLYLDYSKQRVTAETMTLLVEFAHESGLRDGIEAMFGGARINTTEDRAVLHTALRALDADASPTVDGHAVGEQVDRVLHRMSVFAQSVRRGRLRGATSRRIEAVVNIGIGGSDLGPAMACRALAEASTPDIDFRFVSNVDGADLSAALRGLDPETTLFIVSSKTFTTVETLTNAESARQWLIDGIGDRGAVREHFVAVSTNVEAARRFGIAEENVFEFWDWVGGRYSVWSAIGLSLMIAIGSGGFRDFLAGARSMDTEFRTAPFEKNLPVLLGLLGIWNRNLLGAATHAVLPYDERLALLPAYLQQLEMESNGKSVGVDGEPVAIDTAPIVWGAAGTNGQHAFFQLLHQGTTVVPCDFIGVLEPGHLLAGHHDLLIANLIAQTQALAFGRTADEVRAEGVAEHQVPHRAFPGDRPSTTIMMDRLDPYSLGRLLALYEHKVFVQGWLWGIDSFDQWGVELGKVAAGRIVDEIRAEDRTVLPFDSSTAAQIGRYRRARAAAEHDR</sequence>
<comment type="pathway">
    <text evidence="7">Carbohydrate biosynthesis; gluconeogenesis.</text>
</comment>
<dbReference type="Gene3D" id="3.40.50.10490">
    <property type="entry name" value="Glucose-6-phosphate isomerase like protein, domain 1"/>
    <property type="match status" value="2"/>
</dbReference>
<keyword evidence="5 7" id="KW-0413">Isomerase</keyword>
<dbReference type="PROSITE" id="PS00765">
    <property type="entry name" value="P_GLUCOSE_ISOMERASE_1"/>
    <property type="match status" value="1"/>
</dbReference>
<dbReference type="Pfam" id="PF00342">
    <property type="entry name" value="PGI"/>
    <property type="match status" value="1"/>
</dbReference>
<dbReference type="GO" id="GO:0004347">
    <property type="term" value="F:glucose-6-phosphate isomerase activity"/>
    <property type="evidence" value="ECO:0007669"/>
    <property type="project" value="UniProtKB-EC"/>
</dbReference>
<dbReference type="CDD" id="cd05016">
    <property type="entry name" value="SIS_PGI_2"/>
    <property type="match status" value="1"/>
</dbReference>
<dbReference type="PROSITE" id="PS00174">
    <property type="entry name" value="P_GLUCOSE_ISOMERASE_2"/>
    <property type="match status" value="1"/>
</dbReference>
<comment type="subcellular location">
    <subcellularLocation>
        <location evidence="7">Cytoplasm</location>
    </subcellularLocation>
</comment>
<dbReference type="EC" id="5.3.1.9" evidence="7"/>